<accession>A0A397IUE7</accession>
<dbReference type="Proteomes" id="UP000266861">
    <property type="component" value="Unassembled WGS sequence"/>
</dbReference>
<feature type="signal peptide" evidence="1">
    <location>
        <begin position="1"/>
        <end position="26"/>
    </location>
</feature>
<organism evidence="2 3">
    <name type="scientific">Diversispora epigaea</name>
    <dbReference type="NCBI Taxonomy" id="1348612"/>
    <lineage>
        <taxon>Eukaryota</taxon>
        <taxon>Fungi</taxon>
        <taxon>Fungi incertae sedis</taxon>
        <taxon>Mucoromycota</taxon>
        <taxon>Glomeromycotina</taxon>
        <taxon>Glomeromycetes</taxon>
        <taxon>Diversisporales</taxon>
        <taxon>Diversisporaceae</taxon>
        <taxon>Diversispora</taxon>
    </lineage>
</organism>
<keyword evidence="1" id="KW-0732">Signal</keyword>
<protein>
    <recommendedName>
        <fullName evidence="4">Hydrophobin</fullName>
    </recommendedName>
</protein>
<evidence type="ECO:0008006" key="4">
    <source>
        <dbReference type="Google" id="ProtNLM"/>
    </source>
</evidence>
<proteinExistence type="predicted"/>
<evidence type="ECO:0000256" key="1">
    <source>
        <dbReference type="SAM" id="SignalP"/>
    </source>
</evidence>
<feature type="chain" id="PRO_5017461066" description="Hydrophobin" evidence="1">
    <location>
        <begin position="27"/>
        <end position="204"/>
    </location>
</feature>
<name>A0A397IUE7_9GLOM</name>
<sequence length="204" mass="21999">MLNRTFFFKTVTLVTLVLLFLFSVTAHKTTTITKTRGYTSTIYPRNCKATTTTTTTTTTITSKTTTTTTSFTTDISTTIVFSTTTTTTTIPIAPGKRSHNDNVVCNLDRNGSYFKNEHTKIVFCKPTVYLPCPKVCTKTLTTTTILAATVTTISTSTSLYTTLSLVTITNTIITCNPTGGQCLTPDVCCSGICFFSSGTVGTCL</sequence>
<evidence type="ECO:0000313" key="2">
    <source>
        <dbReference type="EMBL" id="RHZ76260.1"/>
    </source>
</evidence>
<gene>
    <name evidence="2" type="ORF">Glove_199g37</name>
</gene>
<dbReference type="AlphaFoldDB" id="A0A397IUE7"/>
<keyword evidence="3" id="KW-1185">Reference proteome</keyword>
<comment type="caution">
    <text evidence="2">The sequence shown here is derived from an EMBL/GenBank/DDBJ whole genome shotgun (WGS) entry which is preliminary data.</text>
</comment>
<dbReference type="EMBL" id="PQFF01000187">
    <property type="protein sequence ID" value="RHZ76260.1"/>
    <property type="molecule type" value="Genomic_DNA"/>
</dbReference>
<reference evidence="2 3" key="1">
    <citation type="submission" date="2018-08" db="EMBL/GenBank/DDBJ databases">
        <title>Genome and evolution of the arbuscular mycorrhizal fungus Diversispora epigaea (formerly Glomus versiforme) and its bacterial endosymbionts.</title>
        <authorList>
            <person name="Sun X."/>
            <person name="Fei Z."/>
            <person name="Harrison M."/>
        </authorList>
    </citation>
    <scope>NUCLEOTIDE SEQUENCE [LARGE SCALE GENOMIC DNA]</scope>
    <source>
        <strain evidence="2 3">IT104</strain>
    </source>
</reference>
<evidence type="ECO:0000313" key="3">
    <source>
        <dbReference type="Proteomes" id="UP000266861"/>
    </source>
</evidence>